<gene>
    <name evidence="2" type="ORF">HNP48_007075</name>
</gene>
<name>A0A7X0PLX0_9BURK</name>
<keyword evidence="3" id="KW-1185">Reference proteome</keyword>
<dbReference type="Pfam" id="PF18819">
    <property type="entry name" value="MuF_C"/>
    <property type="match status" value="1"/>
</dbReference>
<evidence type="ECO:0000313" key="2">
    <source>
        <dbReference type="EMBL" id="MBB6564348.1"/>
    </source>
</evidence>
<accession>A0A7X0PLX0</accession>
<reference evidence="2 3" key="1">
    <citation type="submission" date="2020-08" db="EMBL/GenBank/DDBJ databases">
        <title>Functional genomics of gut bacteria from endangered species of beetles.</title>
        <authorList>
            <person name="Carlos-Shanley C."/>
        </authorList>
    </citation>
    <scope>NUCLEOTIDE SEQUENCE [LARGE SCALE GENOMIC DNA]</scope>
    <source>
        <strain evidence="2 3">S00198</strain>
    </source>
</reference>
<dbReference type="AlphaFoldDB" id="A0A7X0PLX0"/>
<evidence type="ECO:0000313" key="3">
    <source>
        <dbReference type="Proteomes" id="UP000575083"/>
    </source>
</evidence>
<comment type="caution">
    <text evidence="2">The sequence shown here is derived from an EMBL/GenBank/DDBJ whole genome shotgun (WGS) entry which is preliminary data.</text>
</comment>
<dbReference type="Proteomes" id="UP000575083">
    <property type="component" value="Unassembled WGS sequence"/>
</dbReference>
<protein>
    <recommendedName>
        <fullName evidence="1">Phage MuF C-terminal domain-containing protein</fullName>
    </recommendedName>
</protein>
<dbReference type="EMBL" id="JACHLK010000039">
    <property type="protein sequence ID" value="MBB6564348.1"/>
    <property type="molecule type" value="Genomic_DNA"/>
</dbReference>
<proteinExistence type="predicted"/>
<sequence length="440" mass="47587">MGLLAHGLGRVVVATSADIQAHWEPLVGKVDMGSQDTGLAQGFFDPNIDTVFLIADHIEAGQEMAVAAHELVHKHGKAVLGEARWRQLHGVIGSWANRPEGSLERRVYDEAMARVQASRPDSADAAAYSSEELFPYAVQVAMELGVQPTALMPNNSVQGWLARVRASLKDVLGKLTGNPQAFDGQDLVDLAFAVAQRETSRYPFTASNTAVRRAITGTNTTSNAEVAVLQFSRSPGTKAAFEARIDALFAGDKPRGIHRGEQAAVVLDRSDMLEFLEITNGPVYLDEAAVGKPDRGLPRGSPPKHSNMTAEQWKNVPQWLETPAAVFDSDTVTGDLVLIAPELVDGAIVMMTINPKAQGNRPGVTVGLLTNAYDKDGGPPPVGKWAREGKAWYVDKKALPDVLRRVGVQSSDAFQNKPGTRRILTDKQFGGWKKENRSDL</sequence>
<feature type="domain" description="Phage MuF C-terminal" evidence="1">
    <location>
        <begin position="304"/>
        <end position="397"/>
    </location>
</feature>
<organism evidence="2 3">
    <name type="scientific">Acidovorax soli</name>
    <dbReference type="NCBI Taxonomy" id="592050"/>
    <lineage>
        <taxon>Bacteria</taxon>
        <taxon>Pseudomonadati</taxon>
        <taxon>Pseudomonadota</taxon>
        <taxon>Betaproteobacteria</taxon>
        <taxon>Burkholderiales</taxon>
        <taxon>Comamonadaceae</taxon>
        <taxon>Acidovorax</taxon>
    </lineage>
</organism>
<evidence type="ECO:0000259" key="1">
    <source>
        <dbReference type="Pfam" id="PF18819"/>
    </source>
</evidence>
<dbReference type="RefSeq" id="WP_184866302.1">
    <property type="nucleotide sequence ID" value="NZ_JACHLK010000039.1"/>
</dbReference>
<dbReference type="InterPro" id="IPR041131">
    <property type="entry name" value="MuF_C"/>
</dbReference>